<reference evidence="2 3" key="1">
    <citation type="journal article" date="2017" name="Genome Announc.">
        <title>Complete Genome Sequences of Two Acetylene-Fermenting Pelobacter acetylenicus Strains.</title>
        <authorList>
            <person name="Sutton J.M."/>
            <person name="Baesman S.M."/>
            <person name="Fierst J.L."/>
            <person name="Poret-Peterson A.T."/>
            <person name="Oremland R.S."/>
            <person name="Dunlap D.S."/>
            <person name="Akob D.M."/>
        </authorList>
    </citation>
    <scope>NUCLEOTIDE SEQUENCE [LARGE SCALE GENOMIC DNA]</scope>
    <source>
        <strain evidence="2 3">DSM 3247</strain>
    </source>
</reference>
<gene>
    <name evidence="2" type="ORF">A7E75_13880</name>
</gene>
<keyword evidence="3" id="KW-1185">Reference proteome</keyword>
<evidence type="ECO:0000313" key="3">
    <source>
        <dbReference type="Proteomes" id="UP000182264"/>
    </source>
</evidence>
<dbReference type="Gene3D" id="3.60.40.10">
    <property type="entry name" value="PPM-type phosphatase domain"/>
    <property type="match status" value="1"/>
</dbReference>
<feature type="domain" description="PPM-type phosphatase" evidence="1">
    <location>
        <begin position="6"/>
        <end position="229"/>
    </location>
</feature>
<proteinExistence type="predicted"/>
<dbReference type="SUPFAM" id="SSF81606">
    <property type="entry name" value="PP2C-like"/>
    <property type="match status" value="1"/>
</dbReference>
<name>A0A1L3GJ78_SYNAC</name>
<dbReference type="Proteomes" id="UP000182264">
    <property type="component" value="Chromosome"/>
</dbReference>
<dbReference type="EMBL" id="CP015518">
    <property type="protein sequence ID" value="APG25974.1"/>
    <property type="molecule type" value="Genomic_DNA"/>
</dbReference>
<dbReference type="InterPro" id="IPR036457">
    <property type="entry name" value="PPM-type-like_dom_sf"/>
</dbReference>
<dbReference type="Pfam" id="PF07228">
    <property type="entry name" value="SpoIIE"/>
    <property type="match status" value="1"/>
</dbReference>
<dbReference type="SMART" id="SM00331">
    <property type="entry name" value="PP2C_SIG"/>
    <property type="match status" value="1"/>
</dbReference>
<evidence type="ECO:0000313" key="2">
    <source>
        <dbReference type="EMBL" id="APG25974.1"/>
    </source>
</evidence>
<sequence>MNNSLFVEIESFQYNCVGEDICGDCFMMEKTPGFNRIIAVLSDGLGHGVKAGILSNMTASMALKFIGSNQALIPSAETMMDALPICQKRKISYATFSIIDYIPGETVRIIEMDNPPFILIRNGKLLDPAFKEVWSPRHENRKMRIYEVDVKPQDRLIFMSDGISQAGLGSDQHKLGWRRQGCASHVIDLVRGNPSISARELARQIVDTAKSLEENRQPGDDMTAAVFYFRTPRRTILLTGPPFSKNYDREYAWILNAFRGNKVICGGTSAEIVARELGREIHTDLSTVAKGIPPLATMEGVDLITEGILTLTHAAQYLERGEAPQESNGAAQLTNLLRDSDSIQFVIGTKINEAHQSPRHPEDLEIRRNIAKRLARVLQKKYLKEVNIRYI</sequence>
<dbReference type="InterPro" id="IPR001932">
    <property type="entry name" value="PPM-type_phosphatase-like_dom"/>
</dbReference>
<accession>A0A1L3GJ78</accession>
<evidence type="ECO:0000259" key="1">
    <source>
        <dbReference type="SMART" id="SM00331"/>
    </source>
</evidence>
<dbReference type="RefSeq" id="WP_072287815.1">
    <property type="nucleotide sequence ID" value="NZ_CP015518.1"/>
</dbReference>
<protein>
    <submittedName>
        <fullName evidence="2">Serine/threonine protein phosphatase</fullName>
    </submittedName>
</protein>
<organism evidence="2 3">
    <name type="scientific">Syntrophotalea acetylenica</name>
    <name type="common">Pelobacter acetylenicus</name>
    <dbReference type="NCBI Taxonomy" id="29542"/>
    <lineage>
        <taxon>Bacteria</taxon>
        <taxon>Pseudomonadati</taxon>
        <taxon>Thermodesulfobacteriota</taxon>
        <taxon>Desulfuromonadia</taxon>
        <taxon>Desulfuromonadales</taxon>
        <taxon>Syntrophotaleaceae</taxon>
        <taxon>Syntrophotalea</taxon>
    </lineage>
</organism>
<dbReference type="AlphaFoldDB" id="A0A1L3GJ78"/>